<evidence type="ECO:0008006" key="3">
    <source>
        <dbReference type="Google" id="ProtNLM"/>
    </source>
</evidence>
<name>A0ABN7PKL2_TIMPD</name>
<evidence type="ECO:0000313" key="1">
    <source>
        <dbReference type="EMBL" id="CAG2068333.1"/>
    </source>
</evidence>
<gene>
    <name evidence="1" type="ORF">TPAB3V08_LOCUS15276</name>
</gene>
<dbReference type="CDD" id="cd21669">
    <property type="entry name" value="SMP_SF"/>
    <property type="match status" value="1"/>
</dbReference>
<organism evidence="1 2">
    <name type="scientific">Timema podura</name>
    <name type="common">Walking stick</name>
    <dbReference type="NCBI Taxonomy" id="61482"/>
    <lineage>
        <taxon>Eukaryota</taxon>
        <taxon>Metazoa</taxon>
        <taxon>Ecdysozoa</taxon>
        <taxon>Arthropoda</taxon>
        <taxon>Hexapoda</taxon>
        <taxon>Insecta</taxon>
        <taxon>Pterygota</taxon>
        <taxon>Neoptera</taxon>
        <taxon>Polyneoptera</taxon>
        <taxon>Phasmatodea</taxon>
        <taxon>Timematodea</taxon>
        <taxon>Timematoidea</taxon>
        <taxon>Timematidae</taxon>
        <taxon>Timema</taxon>
    </lineage>
</organism>
<dbReference type="Proteomes" id="UP001153148">
    <property type="component" value="Unassembled WGS sequence"/>
</dbReference>
<sequence length="166" mass="18452">MLLHARLFGRGMGMDLDIAVEKLNVSGRVYATLTLNMDAPFPHITHLSLTFVDKPEVWFSVRILKAVQMMEIPLLKTWIHSLVMDALVLALVDPGQLDLNLTLAERPPRKQESGNTVVQGVLTVTLSTDHTSNRPGDLGSTSHCGFFFTLSRRILPGHVLSFALRH</sequence>
<dbReference type="PANTHER" id="PTHR46980:SF2">
    <property type="entry name" value="TRICALBIN-1-RELATED"/>
    <property type="match status" value="1"/>
</dbReference>
<evidence type="ECO:0000313" key="2">
    <source>
        <dbReference type="Proteomes" id="UP001153148"/>
    </source>
</evidence>
<dbReference type="PANTHER" id="PTHR46980">
    <property type="entry name" value="TRICALBIN-1-RELATED"/>
    <property type="match status" value="1"/>
</dbReference>
<dbReference type="EMBL" id="CAJPIN010086926">
    <property type="protein sequence ID" value="CAG2068333.1"/>
    <property type="molecule type" value="Genomic_DNA"/>
</dbReference>
<protein>
    <recommendedName>
        <fullName evidence="3">SMP-LTD domain-containing protein</fullName>
    </recommendedName>
</protein>
<comment type="caution">
    <text evidence="1">The sequence shown here is derived from an EMBL/GenBank/DDBJ whole genome shotgun (WGS) entry which is preliminary data.</text>
</comment>
<accession>A0ABN7PKL2</accession>
<dbReference type="InterPro" id="IPR052455">
    <property type="entry name" value="Tricalbin_domain"/>
</dbReference>
<keyword evidence="2" id="KW-1185">Reference proteome</keyword>
<proteinExistence type="predicted"/>
<reference evidence="1" key="1">
    <citation type="submission" date="2021-03" db="EMBL/GenBank/DDBJ databases">
        <authorList>
            <person name="Tran Van P."/>
        </authorList>
    </citation>
    <scope>NUCLEOTIDE SEQUENCE</scope>
</reference>